<name>A0ABW0ILF0_9BACT</name>
<dbReference type="EMBL" id="JBHSMA010000022">
    <property type="protein sequence ID" value="MFC5413148.1"/>
    <property type="molecule type" value="Genomic_DNA"/>
</dbReference>
<proteinExistence type="predicted"/>
<accession>A0ABW0ILF0</accession>
<feature type="non-terminal residue" evidence="1">
    <location>
        <position position="381"/>
    </location>
</feature>
<evidence type="ECO:0000313" key="1">
    <source>
        <dbReference type="EMBL" id="MFC5413148.1"/>
    </source>
</evidence>
<sequence length="381" mass="42624">MSLETALSLGSLYRKSANSKDYHELINKVSKDVDAIKKKKDAAGNLIQTTFFRLPVTERTDGSFDFQMDGVQEITDEDKIASLYYLNFKTSSKDSTKLYLFGDIIYNYFPVKNGVDEGGNYRLVGKNSSFVRCEELAASLTNTVIGQFRTEYARCREQIEKLLLSLPSVVLHFDFDGKSWYEFDGITDLINEKLLGSFVGKHPEGGVFLEKYLYKTLGGTTPGFGDQYRYKTRLFTSEEIQDLMYAIALTQKPILRIKGIGIVALPKGTNLTVEVIDKFVGRSGSEVVAEEEDAEDRLESANQSKTDEDDIFAPFTENDLPETVQYDILLLSIPSSPAGVYEVVRFSGTVNLSDFCNTSVQIVQGFGSPAMNAFSPDYNRL</sequence>
<dbReference type="RefSeq" id="WP_379851392.1">
    <property type="nucleotide sequence ID" value="NZ_JBHSMA010000022.1"/>
</dbReference>
<gene>
    <name evidence="1" type="ORF">ACFPMF_27755</name>
</gene>
<reference evidence="2" key="1">
    <citation type="journal article" date="2019" name="Int. J. Syst. Evol. Microbiol.">
        <title>The Global Catalogue of Microorganisms (GCM) 10K type strain sequencing project: providing services to taxonomists for standard genome sequencing and annotation.</title>
        <authorList>
            <consortium name="The Broad Institute Genomics Platform"/>
            <consortium name="The Broad Institute Genome Sequencing Center for Infectious Disease"/>
            <person name="Wu L."/>
            <person name="Ma J."/>
        </authorList>
    </citation>
    <scope>NUCLEOTIDE SEQUENCE [LARGE SCALE GENOMIC DNA]</scope>
    <source>
        <strain evidence="2">CCUG 55250</strain>
    </source>
</reference>
<keyword evidence="2" id="KW-1185">Reference proteome</keyword>
<comment type="caution">
    <text evidence="1">The sequence shown here is derived from an EMBL/GenBank/DDBJ whole genome shotgun (WGS) entry which is preliminary data.</text>
</comment>
<evidence type="ECO:0000313" key="2">
    <source>
        <dbReference type="Proteomes" id="UP001596106"/>
    </source>
</evidence>
<dbReference type="Proteomes" id="UP001596106">
    <property type="component" value="Unassembled WGS sequence"/>
</dbReference>
<protein>
    <submittedName>
        <fullName evidence="1">Uncharacterized protein</fullName>
    </submittedName>
</protein>
<organism evidence="1 2">
    <name type="scientific">Larkinella bovis</name>
    <dbReference type="NCBI Taxonomy" id="683041"/>
    <lineage>
        <taxon>Bacteria</taxon>
        <taxon>Pseudomonadati</taxon>
        <taxon>Bacteroidota</taxon>
        <taxon>Cytophagia</taxon>
        <taxon>Cytophagales</taxon>
        <taxon>Spirosomataceae</taxon>
        <taxon>Larkinella</taxon>
    </lineage>
</organism>